<protein>
    <submittedName>
        <fullName evidence="2">Uncharacterized protein</fullName>
    </submittedName>
</protein>
<gene>
    <name evidence="2" type="ORF">GN244_ATG14618</name>
</gene>
<evidence type="ECO:0000313" key="2">
    <source>
        <dbReference type="EMBL" id="KAF4033468.1"/>
    </source>
</evidence>
<name>A0A833W8A6_PHYIN</name>
<dbReference type="Proteomes" id="UP000602510">
    <property type="component" value="Unassembled WGS sequence"/>
</dbReference>
<organism evidence="2 3">
    <name type="scientific">Phytophthora infestans</name>
    <name type="common">Potato late blight agent</name>
    <name type="synonym">Botrytis infestans</name>
    <dbReference type="NCBI Taxonomy" id="4787"/>
    <lineage>
        <taxon>Eukaryota</taxon>
        <taxon>Sar</taxon>
        <taxon>Stramenopiles</taxon>
        <taxon>Oomycota</taxon>
        <taxon>Peronosporomycetes</taxon>
        <taxon>Peronosporales</taxon>
        <taxon>Peronosporaceae</taxon>
        <taxon>Phytophthora</taxon>
    </lineage>
</organism>
<accession>A0A833W8A6</accession>
<evidence type="ECO:0000313" key="3">
    <source>
        <dbReference type="Proteomes" id="UP000602510"/>
    </source>
</evidence>
<comment type="caution">
    <text evidence="2">The sequence shown here is derived from an EMBL/GenBank/DDBJ whole genome shotgun (WGS) entry which is preliminary data.</text>
</comment>
<reference evidence="2" key="1">
    <citation type="submission" date="2020-04" db="EMBL/GenBank/DDBJ databases">
        <title>Hybrid Assembly of Korean Phytophthora infestans isolates.</title>
        <authorList>
            <person name="Prokchorchik M."/>
            <person name="Lee Y."/>
            <person name="Seo J."/>
            <person name="Cho J.-H."/>
            <person name="Park Y.-E."/>
            <person name="Jang D.-C."/>
            <person name="Im J.-S."/>
            <person name="Choi J.-G."/>
            <person name="Park H.-J."/>
            <person name="Lee G.-B."/>
            <person name="Lee Y.-G."/>
            <person name="Hong S.-Y."/>
            <person name="Cho K."/>
            <person name="Sohn K.H."/>
        </authorList>
    </citation>
    <scope>NUCLEOTIDE SEQUENCE</scope>
    <source>
        <strain evidence="2">KR_1_A1</strain>
    </source>
</reference>
<keyword evidence="3" id="KW-1185">Reference proteome</keyword>
<dbReference type="AlphaFoldDB" id="A0A833W8A6"/>
<feature type="region of interest" description="Disordered" evidence="1">
    <location>
        <begin position="39"/>
        <end position="64"/>
    </location>
</feature>
<sequence>MHSNAAGQARDKHYLQAQRFAHSSDSEGLQNVWTNVTAEGDPFTATTAGKSTKNEDANSDSELVSVPAASDRLKRARAQTRHGHNTSVFRAFIEKFVAY</sequence>
<feature type="region of interest" description="Disordered" evidence="1">
    <location>
        <begin position="1"/>
        <end position="22"/>
    </location>
</feature>
<evidence type="ECO:0000256" key="1">
    <source>
        <dbReference type="SAM" id="MobiDB-lite"/>
    </source>
</evidence>
<proteinExistence type="predicted"/>
<dbReference type="EMBL" id="WSZM01000422">
    <property type="protein sequence ID" value="KAF4033468.1"/>
    <property type="molecule type" value="Genomic_DNA"/>
</dbReference>